<reference evidence="4" key="1">
    <citation type="submission" date="2020-04" db="EMBL/GenBank/DDBJ databases">
        <authorList>
            <person name="Kittiwongwattana C."/>
        </authorList>
    </citation>
    <scope>NUCLEOTIDE SEQUENCE [LARGE SCALE GENOMIC DNA]</scope>
    <source>
        <strain evidence="4">1310</strain>
    </source>
</reference>
<comment type="similarity">
    <text evidence="1">Belongs to the ROK (NagC/XylR) family.</text>
</comment>
<evidence type="ECO:0000256" key="1">
    <source>
        <dbReference type="ARBA" id="ARBA00006479"/>
    </source>
</evidence>
<dbReference type="EMBL" id="CP051205">
    <property type="protein sequence ID" value="QJB29824.1"/>
    <property type="molecule type" value="Genomic_DNA"/>
</dbReference>
<organism evidence="2 4">
    <name type="scientific">Chitinophaga oryzae</name>
    <dbReference type="NCBI Taxonomy" id="2725414"/>
    <lineage>
        <taxon>Bacteria</taxon>
        <taxon>Pseudomonadati</taxon>
        <taxon>Bacteroidota</taxon>
        <taxon>Chitinophagia</taxon>
        <taxon>Chitinophagales</taxon>
        <taxon>Chitinophagaceae</taxon>
        <taxon>Chitinophaga</taxon>
    </lineage>
</organism>
<dbReference type="InterPro" id="IPR043129">
    <property type="entry name" value="ATPase_NBD"/>
</dbReference>
<dbReference type="InterPro" id="IPR000600">
    <property type="entry name" value="ROK"/>
</dbReference>
<dbReference type="Pfam" id="PF00480">
    <property type="entry name" value="ROK"/>
    <property type="match status" value="1"/>
</dbReference>
<name>A0AAE6ZC50_9BACT</name>
<dbReference type="CDD" id="cd23763">
    <property type="entry name" value="ASKHA_ATPase_ROK"/>
    <property type="match status" value="1"/>
</dbReference>
<evidence type="ECO:0000313" key="3">
    <source>
        <dbReference type="EMBL" id="QJB36380.1"/>
    </source>
</evidence>
<evidence type="ECO:0000313" key="5">
    <source>
        <dbReference type="Proteomes" id="UP000503144"/>
    </source>
</evidence>
<dbReference type="SUPFAM" id="SSF53067">
    <property type="entry name" value="Actin-like ATPase domain"/>
    <property type="match status" value="1"/>
</dbReference>
<dbReference type="RefSeq" id="WP_168802112.1">
    <property type="nucleotide sequence ID" value="NZ_CP051204.2"/>
</dbReference>
<protein>
    <submittedName>
        <fullName evidence="2">ROK family protein</fullName>
    </submittedName>
</protein>
<dbReference type="Proteomes" id="UP000503144">
    <property type="component" value="Chromosome"/>
</dbReference>
<dbReference type="Proteomes" id="UP000502421">
    <property type="component" value="Chromosome"/>
</dbReference>
<dbReference type="PANTHER" id="PTHR18964:SF149">
    <property type="entry name" value="BIFUNCTIONAL UDP-N-ACETYLGLUCOSAMINE 2-EPIMERASE_N-ACETYLMANNOSAMINE KINASE"/>
    <property type="match status" value="1"/>
</dbReference>
<gene>
    <name evidence="3" type="ORF">HF324_00260</name>
    <name evidence="2" type="ORF">HF329_00260</name>
</gene>
<dbReference type="EMBL" id="CP051204">
    <property type="protein sequence ID" value="QJB36380.1"/>
    <property type="molecule type" value="Genomic_DNA"/>
</dbReference>
<dbReference type="PANTHER" id="PTHR18964">
    <property type="entry name" value="ROK (REPRESSOR, ORF, KINASE) FAMILY"/>
    <property type="match status" value="1"/>
</dbReference>
<evidence type="ECO:0000313" key="4">
    <source>
        <dbReference type="Proteomes" id="UP000502421"/>
    </source>
</evidence>
<reference evidence="2 5" key="2">
    <citation type="submission" date="2020-09" db="EMBL/GenBank/DDBJ databases">
        <authorList>
            <person name="Kittiwongwattana C."/>
        </authorList>
    </citation>
    <scope>NUCLEOTIDE SEQUENCE</scope>
    <source>
        <strain evidence="3 5">1303</strain>
        <strain evidence="2">1310</strain>
    </source>
</reference>
<sequence length="279" mass="30308">MQIIGIDLGGTNLRAGVVQDGVLQPVVSQPLKMRGTSTEVLEQIFGVIDQLLHPEVTAIGIGVPGLVDPLTRKVQGVVNIPALNDTDVRAILEQRYRLPVKIENDANCFAWGEFHYGAGRSFQSMVGLTIGTGLGTGIVAEGRLFTGRHGGAGEFGMVRYLDKNIEYYVSGRFFGQVYKTAGEVVYRRALEGDKEALDIYEDFGRHLGEAIKMILYALDTECIVIGGAVKAAFPFYAAGMWETVRDFGFQHSVSSLKIEASSLINSNILGAAALHLQQR</sequence>
<dbReference type="AlphaFoldDB" id="A0AAE6ZC50"/>
<accession>A0AAE6ZC50</accession>
<proteinExistence type="inferred from homology"/>
<dbReference type="Gene3D" id="3.30.420.40">
    <property type="match status" value="2"/>
</dbReference>
<dbReference type="KEGG" id="coy:HF329_00260"/>
<evidence type="ECO:0000313" key="2">
    <source>
        <dbReference type="EMBL" id="QJB29824.1"/>
    </source>
</evidence>
<keyword evidence="5" id="KW-1185">Reference proteome</keyword>